<organism evidence="1 2">
    <name type="scientific">Pedobacter jejuensis</name>
    <dbReference type="NCBI Taxonomy" id="1268550"/>
    <lineage>
        <taxon>Bacteria</taxon>
        <taxon>Pseudomonadati</taxon>
        <taxon>Bacteroidota</taxon>
        <taxon>Sphingobacteriia</taxon>
        <taxon>Sphingobacteriales</taxon>
        <taxon>Sphingobacteriaceae</taxon>
        <taxon>Pedobacter</taxon>
    </lineage>
</organism>
<reference evidence="1 2" key="1">
    <citation type="submission" date="2018-10" db="EMBL/GenBank/DDBJ databases">
        <title>Genome sequencing of Pedobacter jejuensis TNB23.</title>
        <authorList>
            <person name="Cho Y.-J."/>
            <person name="Cho A."/>
            <person name="Kim O.-S."/>
        </authorList>
    </citation>
    <scope>NUCLEOTIDE SEQUENCE [LARGE SCALE GENOMIC DNA]</scope>
    <source>
        <strain evidence="1 2">TNB23</strain>
    </source>
</reference>
<gene>
    <name evidence="1" type="ORF">D7004_06750</name>
</gene>
<protein>
    <submittedName>
        <fullName evidence="1">Uncharacterized protein</fullName>
    </submittedName>
</protein>
<dbReference type="AlphaFoldDB" id="A0A3N0BYR6"/>
<evidence type="ECO:0000313" key="1">
    <source>
        <dbReference type="EMBL" id="RNL54489.1"/>
    </source>
</evidence>
<sequence length="130" mass="14443">MVIICLIAMTFACKKKPETIKEVKEFKINTPNKVANVTFTVVSIVDNRCPEDANCASPGSVTVYLKIQEDFDIHNLKFCVGDCKEIGAIDDIIINLSNVKYEIKLLNVSPLPNAATPITPELIQFEISRD</sequence>
<comment type="caution">
    <text evidence="1">The sequence shown here is derived from an EMBL/GenBank/DDBJ whole genome shotgun (WGS) entry which is preliminary data.</text>
</comment>
<proteinExistence type="predicted"/>
<dbReference type="EMBL" id="RBEE01000011">
    <property type="protein sequence ID" value="RNL54489.1"/>
    <property type="molecule type" value="Genomic_DNA"/>
</dbReference>
<dbReference type="Proteomes" id="UP000274046">
    <property type="component" value="Unassembled WGS sequence"/>
</dbReference>
<name>A0A3N0BYR6_9SPHI</name>
<accession>A0A3N0BYR6</accession>
<keyword evidence="2" id="KW-1185">Reference proteome</keyword>
<evidence type="ECO:0000313" key="2">
    <source>
        <dbReference type="Proteomes" id="UP000274046"/>
    </source>
</evidence>